<protein>
    <recommendedName>
        <fullName evidence="2">Barstar (barnase inhibitor) domain-containing protein</fullName>
    </recommendedName>
</protein>
<evidence type="ECO:0000259" key="2">
    <source>
        <dbReference type="Pfam" id="PF01337"/>
    </source>
</evidence>
<evidence type="ECO:0000313" key="4">
    <source>
        <dbReference type="Proteomes" id="UP000286931"/>
    </source>
</evidence>
<organism evidence="3 4">
    <name type="scientific">Embleya hyalina</name>
    <dbReference type="NCBI Taxonomy" id="516124"/>
    <lineage>
        <taxon>Bacteria</taxon>
        <taxon>Bacillati</taxon>
        <taxon>Actinomycetota</taxon>
        <taxon>Actinomycetes</taxon>
        <taxon>Kitasatosporales</taxon>
        <taxon>Streptomycetaceae</taxon>
        <taxon>Embleya</taxon>
    </lineage>
</organism>
<reference evidence="3 4" key="1">
    <citation type="submission" date="2018-12" db="EMBL/GenBank/DDBJ databases">
        <title>Draft genome sequence of Embleya hyalina NBRC 13850T.</title>
        <authorList>
            <person name="Komaki H."/>
            <person name="Hosoyama A."/>
            <person name="Kimura A."/>
            <person name="Ichikawa N."/>
            <person name="Tamura T."/>
        </authorList>
    </citation>
    <scope>NUCLEOTIDE SEQUENCE [LARGE SCALE GENOMIC DNA]</scope>
    <source>
        <strain evidence="3 4">NBRC 13850</strain>
    </source>
</reference>
<comment type="caution">
    <text evidence="3">The sequence shown here is derived from an EMBL/GenBank/DDBJ whole genome shotgun (WGS) entry which is preliminary data.</text>
</comment>
<gene>
    <name evidence="3" type="ORF">EHYA_04501</name>
</gene>
<evidence type="ECO:0000313" key="3">
    <source>
        <dbReference type="EMBL" id="GCD96814.1"/>
    </source>
</evidence>
<comment type="similarity">
    <text evidence="1">Belongs to the barstar family.</text>
</comment>
<dbReference type="Proteomes" id="UP000286931">
    <property type="component" value="Unassembled WGS sequence"/>
</dbReference>
<dbReference type="InterPro" id="IPR000468">
    <property type="entry name" value="Barstar"/>
</dbReference>
<dbReference type="RefSeq" id="WP_126638814.1">
    <property type="nucleotide sequence ID" value="NZ_BIFH01000021.1"/>
</dbReference>
<keyword evidence="4" id="KW-1185">Reference proteome</keyword>
<evidence type="ECO:0000256" key="1">
    <source>
        <dbReference type="ARBA" id="ARBA00006845"/>
    </source>
</evidence>
<name>A0A401YQC6_9ACTN</name>
<accession>A0A401YQC6</accession>
<proteinExistence type="inferred from homology"/>
<feature type="domain" description="Barstar (barnase inhibitor)" evidence="2">
    <location>
        <begin position="13"/>
        <end position="91"/>
    </location>
</feature>
<dbReference type="Pfam" id="PF01337">
    <property type="entry name" value="Barstar"/>
    <property type="match status" value="1"/>
</dbReference>
<dbReference type="InterPro" id="IPR035905">
    <property type="entry name" value="Barstar-like_sf"/>
</dbReference>
<dbReference type="EMBL" id="BIFH01000021">
    <property type="protein sequence ID" value="GCD96814.1"/>
    <property type="molecule type" value="Genomic_DNA"/>
</dbReference>
<sequence length="97" mass="11002">MDELVLDVRGLRVATLMEFREALVAVNAEALGHWRGRSLDALWDIIENRGFSELLDCHDVLVVRVDREGFLSAENADTRASLLDLFERATHARLEPL</sequence>
<dbReference type="AlphaFoldDB" id="A0A401YQC6"/>
<dbReference type="SUPFAM" id="SSF52038">
    <property type="entry name" value="Barstar-related"/>
    <property type="match status" value="1"/>
</dbReference>